<dbReference type="GO" id="GO:0000723">
    <property type="term" value="P:telomere maintenance"/>
    <property type="evidence" value="ECO:0007669"/>
    <property type="project" value="InterPro"/>
</dbReference>
<dbReference type="GO" id="GO:0043139">
    <property type="term" value="F:5'-3' DNA helicase activity"/>
    <property type="evidence" value="ECO:0007669"/>
    <property type="project" value="UniProtKB-EC"/>
</dbReference>
<organism evidence="3 4">
    <name type="scientific">Paramuricea clavata</name>
    <name type="common">Red gorgonian</name>
    <name type="synonym">Violescent sea-whip</name>
    <dbReference type="NCBI Taxonomy" id="317549"/>
    <lineage>
        <taxon>Eukaryota</taxon>
        <taxon>Metazoa</taxon>
        <taxon>Cnidaria</taxon>
        <taxon>Anthozoa</taxon>
        <taxon>Octocorallia</taxon>
        <taxon>Malacalcyonacea</taxon>
        <taxon>Plexauridae</taxon>
        <taxon>Paramuricea</taxon>
    </lineage>
</organism>
<dbReference type="InterPro" id="IPR051055">
    <property type="entry name" value="PIF1_helicase"/>
</dbReference>
<sequence>MAKLKSDPGLCNLTEIALQGHLIKETEVDSDSSLILEQAQKASQTVCNYVDSLLSTWNPQLPHDGSWQKPKVHPSKGEPRSTILNDAFSSVMCSEDVIPNTAKAVKKVMIKSLGERDYGAQETMQLLLSLKLHSSTFHVIPVNLNGSRRVETTANKSENCTKDSLLDFYAKRKVFQQFHPNILDLNLVNFATQFKVLLKYKPWINSENAAWGYLEPCDGNYISAWRDFLNSAYAKKYVPNWEEKLQGCLEHSVETENEPVPIESQIQDDWMIIAELHNNKISEDCSSDQVQDWSSDRTNYNQQEISEMPKWIETEKRDNPQLDFDYHPVNTTHFSEEQSLAYNIILNHSHRKSTDLLLLIVTGEAGTGKSYLINAVRNYLKRRCVVTATTGKATFNINGVTIHSLLKLPVLPTSHKDLSGQCLVALQESLVDVEYIIIDEYSMLGQNTMGWIDCRCRQAIGLKQDIFGGKSIILTGDNGQLPPVGDKPLFHFKPSNDIGQQGFIAYSMCSKVVELTKNQRVTGIESNQESFRNLLARLRNGQSTIADWKKLLDRQPTKVKNLDNFNTATRLFYNNKDVAKYNYEQLTKLNSPIAMINARHSSAKVMLTMNLWPSAGLCNGSTGTVIDIIYAPNHTPPSLPIAVIVRFDDYIGPSFFNRESFVPITPVTAAINIGKTIHERQQLPLTLAWALTIHKSQGMTLDYAWVDIGKKELTIGMTYVAISRVRNLSSLIIEPITFDRLTSIKQLEALKYRVKEEERLKKIARKTCLLTP</sequence>
<dbReference type="GO" id="GO:0005524">
    <property type="term" value="F:ATP binding"/>
    <property type="evidence" value="ECO:0007669"/>
    <property type="project" value="UniProtKB-KW"/>
</dbReference>
<dbReference type="InterPro" id="IPR010285">
    <property type="entry name" value="DNA_helicase_pif1-like_DEAD"/>
</dbReference>
<keyword evidence="1" id="KW-0233">DNA recombination</keyword>
<dbReference type="Proteomes" id="UP001152795">
    <property type="component" value="Unassembled WGS sequence"/>
</dbReference>
<evidence type="ECO:0000256" key="1">
    <source>
        <dbReference type="RuleBase" id="RU363044"/>
    </source>
</evidence>
<dbReference type="CDD" id="cd18809">
    <property type="entry name" value="SF1_C_RecD"/>
    <property type="match status" value="1"/>
</dbReference>
<keyword evidence="1" id="KW-0067">ATP-binding</keyword>
<keyword evidence="4" id="KW-1185">Reference proteome</keyword>
<comment type="catalytic activity">
    <reaction evidence="1">
        <text>ATP + H2O = ADP + phosphate + H(+)</text>
        <dbReference type="Rhea" id="RHEA:13065"/>
        <dbReference type="ChEBI" id="CHEBI:15377"/>
        <dbReference type="ChEBI" id="CHEBI:15378"/>
        <dbReference type="ChEBI" id="CHEBI:30616"/>
        <dbReference type="ChEBI" id="CHEBI:43474"/>
        <dbReference type="ChEBI" id="CHEBI:456216"/>
        <dbReference type="EC" id="5.6.2.3"/>
    </reaction>
</comment>
<keyword evidence="1" id="KW-0547">Nucleotide-binding</keyword>
<dbReference type="GO" id="GO:0016787">
    <property type="term" value="F:hydrolase activity"/>
    <property type="evidence" value="ECO:0007669"/>
    <property type="project" value="UniProtKB-KW"/>
</dbReference>
<comment type="similarity">
    <text evidence="1">Belongs to the helicase family.</text>
</comment>
<keyword evidence="1" id="KW-0234">DNA repair</keyword>
<dbReference type="SUPFAM" id="SSF52540">
    <property type="entry name" value="P-loop containing nucleoside triphosphate hydrolases"/>
    <property type="match status" value="2"/>
</dbReference>
<dbReference type="EC" id="5.6.2.3" evidence="1"/>
<accession>A0A6S7FI90</accession>
<dbReference type="GO" id="GO:0006310">
    <property type="term" value="P:DNA recombination"/>
    <property type="evidence" value="ECO:0007669"/>
    <property type="project" value="UniProtKB-KW"/>
</dbReference>
<feature type="domain" description="DNA helicase Pif1-like DEAD-box helicase" evidence="2">
    <location>
        <begin position="334"/>
        <end position="544"/>
    </location>
</feature>
<protein>
    <recommendedName>
        <fullName evidence="1">ATP-dependent DNA helicase</fullName>
        <ecNumber evidence="1">5.6.2.3</ecNumber>
    </recommendedName>
</protein>
<name>A0A6S7FI90_PARCT</name>
<proteinExistence type="inferred from homology"/>
<keyword evidence="1" id="KW-0378">Hydrolase</keyword>
<comment type="cofactor">
    <cofactor evidence="1">
        <name>Mg(2+)</name>
        <dbReference type="ChEBI" id="CHEBI:18420"/>
    </cofactor>
</comment>
<gene>
    <name evidence="3" type="ORF">PACLA_8A074418</name>
</gene>
<keyword evidence="1 3" id="KW-0347">Helicase</keyword>
<keyword evidence="1" id="KW-0227">DNA damage</keyword>
<dbReference type="EMBL" id="CACRXK020000154">
    <property type="protein sequence ID" value="CAB3978948.1"/>
    <property type="molecule type" value="Genomic_DNA"/>
</dbReference>
<dbReference type="OrthoDB" id="7470624at2759"/>
<dbReference type="InterPro" id="IPR027417">
    <property type="entry name" value="P-loop_NTPase"/>
</dbReference>
<evidence type="ECO:0000259" key="2">
    <source>
        <dbReference type="Pfam" id="PF05970"/>
    </source>
</evidence>
<comment type="caution">
    <text evidence="3">The sequence shown here is derived from an EMBL/GenBank/DDBJ whole genome shotgun (WGS) entry which is preliminary data.</text>
</comment>
<dbReference type="PANTHER" id="PTHR47642:SF6">
    <property type="entry name" value="ATP-DEPENDENT DNA HELICASE"/>
    <property type="match status" value="1"/>
</dbReference>
<dbReference type="Gene3D" id="3.40.50.300">
    <property type="entry name" value="P-loop containing nucleotide triphosphate hydrolases"/>
    <property type="match status" value="2"/>
</dbReference>
<dbReference type="GO" id="GO:0006281">
    <property type="term" value="P:DNA repair"/>
    <property type="evidence" value="ECO:0007669"/>
    <property type="project" value="UniProtKB-KW"/>
</dbReference>
<dbReference type="Pfam" id="PF05970">
    <property type="entry name" value="PIF1"/>
    <property type="match status" value="1"/>
</dbReference>
<dbReference type="PANTHER" id="PTHR47642">
    <property type="entry name" value="ATP-DEPENDENT DNA HELICASE"/>
    <property type="match status" value="1"/>
</dbReference>
<dbReference type="AlphaFoldDB" id="A0A6S7FI90"/>
<evidence type="ECO:0000313" key="4">
    <source>
        <dbReference type="Proteomes" id="UP001152795"/>
    </source>
</evidence>
<reference evidence="3" key="1">
    <citation type="submission" date="2020-04" db="EMBL/GenBank/DDBJ databases">
        <authorList>
            <person name="Alioto T."/>
            <person name="Alioto T."/>
            <person name="Gomez Garrido J."/>
        </authorList>
    </citation>
    <scope>NUCLEOTIDE SEQUENCE</scope>
    <source>
        <strain evidence="3">A484AB</strain>
    </source>
</reference>
<evidence type="ECO:0000313" key="3">
    <source>
        <dbReference type="EMBL" id="CAB3978948.1"/>
    </source>
</evidence>